<evidence type="ECO:0000313" key="3">
    <source>
        <dbReference type="Proteomes" id="UP000004926"/>
    </source>
</evidence>
<dbReference type="Pfam" id="PF01042">
    <property type="entry name" value="Ribonuc_L-PSP"/>
    <property type="match status" value="1"/>
</dbReference>
<sequence length="157" mass="16051">MRTRKPATGGTDRAHDVTARAAPPPQGDYVPAVVHGGLAFSAGMTPRSGGRLRVSGRVGEDVGTRRAGQAAALSAANALLAIAEAAGGLDRIERCLRLTVYVACAEHFTEHSAVADGASRTLRAWLGERGAVARTAVGVRCLPSGAAVEVDLTAAVR</sequence>
<dbReference type="PANTHER" id="PTHR43760:SF1">
    <property type="entry name" value="ENDORIBONUCLEASE L-PSP_CHORISMATE MUTASE-LIKE DOMAIN-CONTAINING PROTEIN"/>
    <property type="match status" value="1"/>
</dbReference>
<dbReference type="InterPro" id="IPR013813">
    <property type="entry name" value="Endoribo_LPSP/chorism_mut-like"/>
</dbReference>
<keyword evidence="3" id="KW-1185">Reference proteome</keyword>
<dbReference type="CDD" id="cd02199">
    <property type="entry name" value="YjgF_YER057c_UK114_like_1"/>
    <property type="match status" value="1"/>
</dbReference>
<proteinExistence type="predicted"/>
<dbReference type="AlphaFoldDB" id="H5X1R5"/>
<dbReference type="InterPro" id="IPR006175">
    <property type="entry name" value="YjgF/YER057c/UK114"/>
</dbReference>
<dbReference type="HOGENOM" id="CLU_104845_1_0_11"/>
<dbReference type="STRING" id="882083.SacmaDRAFT_2687"/>
<evidence type="ECO:0000313" key="2">
    <source>
        <dbReference type="EMBL" id="EHR50928.1"/>
    </source>
</evidence>
<reference evidence="2 3" key="1">
    <citation type="journal article" date="2012" name="Stand. Genomic Sci.">
        <title>Genome sequence of the ocean sediment bacterium Saccharomonospora marina type strain (XMU15(T)).</title>
        <authorList>
            <person name="Klenk H.P."/>
            <person name="Lu M."/>
            <person name="Lucas S."/>
            <person name="Lapidus A."/>
            <person name="Copeland A."/>
            <person name="Pitluck S."/>
            <person name="Goodwin L.A."/>
            <person name="Han C."/>
            <person name="Tapia R."/>
            <person name="Brambilla E.M."/>
            <person name="Potter G."/>
            <person name="Land M."/>
            <person name="Ivanova N."/>
            <person name="Rohde M."/>
            <person name="Goker M."/>
            <person name="Detter J.C."/>
            <person name="Li W.J."/>
            <person name="Kyrpides N.C."/>
            <person name="Woyke T."/>
        </authorList>
    </citation>
    <scope>NUCLEOTIDE SEQUENCE [LARGE SCALE GENOMIC DNA]</scope>
    <source>
        <strain evidence="2 3">XMU15</strain>
    </source>
</reference>
<dbReference type="PANTHER" id="PTHR43760">
    <property type="entry name" value="ENDORIBONUCLEASE-RELATED"/>
    <property type="match status" value="1"/>
</dbReference>
<accession>H5X1R5</accession>
<dbReference type="InterPro" id="IPR035959">
    <property type="entry name" value="RutC-like_sf"/>
</dbReference>
<dbReference type="Proteomes" id="UP000004926">
    <property type="component" value="Chromosome"/>
</dbReference>
<dbReference type="OrthoDB" id="9806229at2"/>
<name>H5X1R5_9PSEU</name>
<protein>
    <submittedName>
        <fullName evidence="2">Putative translation initiation inhibitor, yjgF family</fullName>
    </submittedName>
</protein>
<dbReference type="SUPFAM" id="SSF55298">
    <property type="entry name" value="YjgF-like"/>
    <property type="match status" value="1"/>
</dbReference>
<evidence type="ECO:0000256" key="1">
    <source>
        <dbReference type="SAM" id="MobiDB-lite"/>
    </source>
</evidence>
<dbReference type="Gene3D" id="3.30.1330.40">
    <property type="entry name" value="RutC-like"/>
    <property type="match status" value="1"/>
</dbReference>
<organism evidence="2 3">
    <name type="scientific">Saccharomonospora marina XMU15</name>
    <dbReference type="NCBI Taxonomy" id="882083"/>
    <lineage>
        <taxon>Bacteria</taxon>
        <taxon>Bacillati</taxon>
        <taxon>Actinomycetota</taxon>
        <taxon>Actinomycetes</taxon>
        <taxon>Pseudonocardiales</taxon>
        <taxon>Pseudonocardiaceae</taxon>
        <taxon>Saccharomonospora</taxon>
    </lineage>
</organism>
<gene>
    <name evidence="2" type="ORF">SacmaDRAFT_2687</name>
</gene>
<dbReference type="EMBL" id="CM001439">
    <property type="protein sequence ID" value="EHR50928.1"/>
    <property type="molecule type" value="Genomic_DNA"/>
</dbReference>
<feature type="region of interest" description="Disordered" evidence="1">
    <location>
        <begin position="1"/>
        <end position="26"/>
    </location>
</feature>
<dbReference type="RefSeq" id="WP_009154313.1">
    <property type="nucleotide sequence ID" value="NZ_CM001439.1"/>
</dbReference>
<dbReference type="eggNOG" id="COG0251">
    <property type="taxonomic scope" value="Bacteria"/>
</dbReference>